<name>A0A8E2DDE0_9APHY</name>
<evidence type="ECO:0000313" key="3">
    <source>
        <dbReference type="Proteomes" id="UP000250043"/>
    </source>
</evidence>
<feature type="compositionally biased region" description="Basic and acidic residues" evidence="1">
    <location>
        <begin position="39"/>
        <end position="70"/>
    </location>
</feature>
<protein>
    <submittedName>
        <fullName evidence="2">Uncharacterized protein</fullName>
    </submittedName>
</protein>
<dbReference type="EMBL" id="KV722911">
    <property type="protein sequence ID" value="OCH83635.1"/>
    <property type="molecule type" value="Genomic_DNA"/>
</dbReference>
<evidence type="ECO:0000256" key="1">
    <source>
        <dbReference type="SAM" id="MobiDB-lite"/>
    </source>
</evidence>
<feature type="compositionally biased region" description="Basic and acidic residues" evidence="1">
    <location>
        <begin position="7"/>
        <end position="22"/>
    </location>
</feature>
<evidence type="ECO:0000313" key="2">
    <source>
        <dbReference type="EMBL" id="OCH83635.1"/>
    </source>
</evidence>
<keyword evidence="3" id="KW-1185">Reference proteome</keyword>
<dbReference type="AlphaFoldDB" id="A0A8E2DDE0"/>
<feature type="region of interest" description="Disordered" evidence="1">
    <location>
        <begin position="1"/>
        <end position="127"/>
    </location>
</feature>
<proteinExistence type="predicted"/>
<reference evidence="2 3" key="1">
    <citation type="submission" date="2016-07" db="EMBL/GenBank/DDBJ databases">
        <title>Draft genome of the white-rot fungus Obba rivulosa 3A-2.</title>
        <authorList>
            <consortium name="DOE Joint Genome Institute"/>
            <person name="Miettinen O."/>
            <person name="Riley R."/>
            <person name="Acob R."/>
            <person name="Barry K."/>
            <person name="Cullen D."/>
            <person name="De Vries R."/>
            <person name="Hainaut M."/>
            <person name="Hatakka A."/>
            <person name="Henrissat B."/>
            <person name="Hilden K."/>
            <person name="Kuo R."/>
            <person name="Labutti K."/>
            <person name="Lipzen A."/>
            <person name="Makela M.R."/>
            <person name="Sandor L."/>
            <person name="Spatafora J.W."/>
            <person name="Grigoriev I.V."/>
            <person name="Hibbett D.S."/>
        </authorList>
    </citation>
    <scope>NUCLEOTIDE SEQUENCE [LARGE SCALE GENOMIC DNA]</scope>
    <source>
        <strain evidence="2 3">3A-2</strain>
    </source>
</reference>
<feature type="compositionally biased region" description="Basic and acidic residues" evidence="1">
    <location>
        <begin position="227"/>
        <end position="237"/>
    </location>
</feature>
<organism evidence="2 3">
    <name type="scientific">Obba rivulosa</name>
    <dbReference type="NCBI Taxonomy" id="1052685"/>
    <lineage>
        <taxon>Eukaryota</taxon>
        <taxon>Fungi</taxon>
        <taxon>Dikarya</taxon>
        <taxon>Basidiomycota</taxon>
        <taxon>Agaricomycotina</taxon>
        <taxon>Agaricomycetes</taxon>
        <taxon>Polyporales</taxon>
        <taxon>Gelatoporiaceae</taxon>
        <taxon>Obba</taxon>
    </lineage>
</organism>
<feature type="region of interest" description="Disordered" evidence="1">
    <location>
        <begin position="186"/>
        <end position="237"/>
    </location>
</feature>
<gene>
    <name evidence="2" type="ORF">OBBRIDRAFT_892171</name>
</gene>
<sequence length="252" mass="28577">MPRKKRTHEEVVAERDAKERNKTAQTARKVKGLKAITDVQEKNRQKDAKGPSRGKFECSTLDELKVKMDAAEAASSPPQMEVDNISEPADEGQQQGQEESIDPPSSPTASHAGEVVEPPTPYYRIDSPRIEEFPIYDSDEWSLTEADEAYVRHRLGLEPYPDPLSFNRYSEELAEKVVEKYRKQYLTGNHAKPGDVRVEDEDDGHRSKKMKLSDTDKENVPQSATCKADDRSKGPTCERKVFQVNGPAYRRR</sequence>
<dbReference type="Proteomes" id="UP000250043">
    <property type="component" value="Unassembled WGS sequence"/>
</dbReference>
<accession>A0A8E2DDE0</accession>